<organism evidence="9 10">
    <name type="scientific">Clostridium sardiniense</name>
    <name type="common">Clostridium absonum</name>
    <dbReference type="NCBI Taxonomy" id="29369"/>
    <lineage>
        <taxon>Bacteria</taxon>
        <taxon>Bacillati</taxon>
        <taxon>Bacillota</taxon>
        <taxon>Clostridia</taxon>
        <taxon>Eubacteriales</taxon>
        <taxon>Clostridiaceae</taxon>
        <taxon>Clostridium</taxon>
    </lineage>
</organism>
<feature type="transmembrane region" description="Helical" evidence="8">
    <location>
        <begin position="272"/>
        <end position="290"/>
    </location>
</feature>
<feature type="transmembrane region" description="Helical" evidence="8">
    <location>
        <begin position="302"/>
        <end position="331"/>
    </location>
</feature>
<keyword evidence="4" id="KW-1003">Cell membrane</keyword>
<reference evidence="9 10" key="1">
    <citation type="journal article" date="2021" name="Cell Host Microbe">
        <title>in vivo commensal control of Clostridioides difficile virulence.</title>
        <authorList>
            <person name="Girinathan B.P."/>
            <person name="Dibenedetto N."/>
            <person name="Worley J.N."/>
            <person name="Peltier J."/>
            <person name="Arrieta-Ortiz M.L."/>
            <person name="Rupa Christinal Immanuel S."/>
            <person name="Lavin R."/>
            <person name="Delaney M.L."/>
            <person name="Cummins C."/>
            <person name="Hoffmann M."/>
            <person name="Luo Y."/>
            <person name="Gonzalez-Escalona N."/>
            <person name="Allard M."/>
            <person name="Onderdonk A.B."/>
            <person name="Gerber G.K."/>
            <person name="Sonenshein A.L."/>
            <person name="Baliga N."/>
            <person name="Dupuy B."/>
            <person name="Bry L."/>
        </authorList>
    </citation>
    <scope>NUCLEOTIDE SEQUENCE [LARGE SCALE GENOMIC DNA]</scope>
    <source>
        <strain evidence="9 10">DSM 599</strain>
    </source>
</reference>
<dbReference type="Proteomes" id="UP001299068">
    <property type="component" value="Unassembled WGS sequence"/>
</dbReference>
<dbReference type="Pfam" id="PF01594">
    <property type="entry name" value="AI-2E_transport"/>
    <property type="match status" value="1"/>
</dbReference>
<evidence type="ECO:0000256" key="3">
    <source>
        <dbReference type="ARBA" id="ARBA00022448"/>
    </source>
</evidence>
<evidence type="ECO:0000313" key="9">
    <source>
        <dbReference type="EMBL" id="MBY0755476.1"/>
    </source>
</evidence>
<evidence type="ECO:0000256" key="8">
    <source>
        <dbReference type="SAM" id="Phobius"/>
    </source>
</evidence>
<feature type="transmembrane region" description="Helical" evidence="8">
    <location>
        <begin position="69"/>
        <end position="88"/>
    </location>
</feature>
<feature type="transmembrane region" description="Helical" evidence="8">
    <location>
        <begin position="36"/>
        <end position="57"/>
    </location>
</feature>
<dbReference type="RefSeq" id="WP_221860812.1">
    <property type="nucleotide sequence ID" value="NZ_JAIKTU010000006.1"/>
</dbReference>
<evidence type="ECO:0000256" key="2">
    <source>
        <dbReference type="ARBA" id="ARBA00009773"/>
    </source>
</evidence>
<keyword evidence="6 8" id="KW-1133">Transmembrane helix</keyword>
<feature type="transmembrane region" description="Helical" evidence="8">
    <location>
        <begin position="246"/>
        <end position="265"/>
    </location>
</feature>
<evidence type="ECO:0000256" key="6">
    <source>
        <dbReference type="ARBA" id="ARBA00022989"/>
    </source>
</evidence>
<evidence type="ECO:0000256" key="1">
    <source>
        <dbReference type="ARBA" id="ARBA00004651"/>
    </source>
</evidence>
<gene>
    <name evidence="9" type="ORF">K5V21_08400</name>
</gene>
<name>A0ABS7KXD3_CLOSR</name>
<dbReference type="PANTHER" id="PTHR21716:SF53">
    <property type="entry name" value="PERMEASE PERM-RELATED"/>
    <property type="match status" value="1"/>
</dbReference>
<dbReference type="InterPro" id="IPR002549">
    <property type="entry name" value="AI-2E-like"/>
</dbReference>
<keyword evidence="10" id="KW-1185">Reference proteome</keyword>
<comment type="caution">
    <text evidence="9">The sequence shown here is derived from an EMBL/GenBank/DDBJ whole genome shotgun (WGS) entry which is preliminary data.</text>
</comment>
<keyword evidence="3" id="KW-0813">Transport</keyword>
<evidence type="ECO:0000313" key="10">
    <source>
        <dbReference type="Proteomes" id="UP001299068"/>
    </source>
</evidence>
<dbReference type="EMBL" id="JAIKTU010000006">
    <property type="protein sequence ID" value="MBY0755476.1"/>
    <property type="molecule type" value="Genomic_DNA"/>
</dbReference>
<comment type="similarity">
    <text evidence="2">Belongs to the autoinducer-2 exporter (AI-2E) (TC 2.A.86) family.</text>
</comment>
<protein>
    <submittedName>
        <fullName evidence="9">AI-2E family transporter</fullName>
    </submittedName>
</protein>
<feature type="transmembrane region" description="Helical" evidence="8">
    <location>
        <begin position="212"/>
        <end position="240"/>
    </location>
</feature>
<feature type="transmembrane region" description="Helical" evidence="8">
    <location>
        <begin position="149"/>
        <end position="171"/>
    </location>
</feature>
<sequence length="343" mass="38326">MRFPIKNKSLMIRIFIVIFLIIAVVLYFNWSVFRDVVNIIIISAILAYVLKPLRDFLSDKWMISKRTSTLIVMLGICFLIVLLFSILIPKFMKEMGNSVTIIDELSDYLNNIGEKIKANDSSIAITIYEELEVKLWGGIMALSHSAINWIINFTSNIVSIAIIPIVAYYFLSDGDSVSNKMYLLIPIEKRNITRKIINDVNLLLERYIISQVMLSLATGVMCFILFLSLGVKFPLILSIINGVFNIVPYFGAFFGGIPAVLIAFVDSPVKALWVVIGILVIQQIEGNILAPKITADSTNIHPLIIIILLLIGEKAGGVAGMILAVPIGVILKVIHDDLNYYLF</sequence>
<dbReference type="PANTHER" id="PTHR21716">
    <property type="entry name" value="TRANSMEMBRANE PROTEIN"/>
    <property type="match status" value="1"/>
</dbReference>
<keyword evidence="7 8" id="KW-0472">Membrane</keyword>
<evidence type="ECO:0000256" key="7">
    <source>
        <dbReference type="ARBA" id="ARBA00023136"/>
    </source>
</evidence>
<comment type="subcellular location">
    <subcellularLocation>
        <location evidence="1">Cell membrane</location>
        <topology evidence="1">Multi-pass membrane protein</topology>
    </subcellularLocation>
</comment>
<accession>A0ABS7KXD3</accession>
<proteinExistence type="inferred from homology"/>
<keyword evidence="5 8" id="KW-0812">Transmembrane</keyword>
<evidence type="ECO:0000256" key="4">
    <source>
        <dbReference type="ARBA" id="ARBA00022475"/>
    </source>
</evidence>
<evidence type="ECO:0000256" key="5">
    <source>
        <dbReference type="ARBA" id="ARBA00022692"/>
    </source>
</evidence>
<feature type="transmembrane region" description="Helical" evidence="8">
    <location>
        <begin position="12"/>
        <end position="30"/>
    </location>
</feature>